<protein>
    <recommendedName>
        <fullName evidence="2">Anti-sigma-W factor RsiW</fullName>
    </recommendedName>
</protein>
<organism evidence="5 6">
    <name type="scientific">Paenibacillus lemnae</name>
    <dbReference type="NCBI Taxonomy" id="1330551"/>
    <lineage>
        <taxon>Bacteria</taxon>
        <taxon>Bacillati</taxon>
        <taxon>Bacillota</taxon>
        <taxon>Bacilli</taxon>
        <taxon>Bacillales</taxon>
        <taxon>Paenibacillaceae</taxon>
        <taxon>Paenibacillus</taxon>
    </lineage>
</organism>
<dbReference type="Gene3D" id="1.10.10.1320">
    <property type="entry name" value="Anti-sigma factor, zinc-finger domain"/>
    <property type="match status" value="1"/>
</dbReference>
<evidence type="ECO:0000313" key="6">
    <source>
        <dbReference type="Proteomes" id="UP000565468"/>
    </source>
</evidence>
<dbReference type="InterPro" id="IPR027383">
    <property type="entry name" value="Znf_put"/>
</dbReference>
<evidence type="ECO:0000256" key="1">
    <source>
        <dbReference type="ARBA" id="ARBA00024353"/>
    </source>
</evidence>
<evidence type="ECO:0000256" key="3">
    <source>
        <dbReference type="SAM" id="Phobius"/>
    </source>
</evidence>
<name>A0A848M2E7_PAELE</name>
<dbReference type="InterPro" id="IPR041916">
    <property type="entry name" value="Anti_sigma_zinc_sf"/>
</dbReference>
<keyword evidence="6" id="KW-1185">Reference proteome</keyword>
<dbReference type="Proteomes" id="UP000565468">
    <property type="component" value="Unassembled WGS sequence"/>
</dbReference>
<reference evidence="5 6" key="1">
    <citation type="submission" date="2020-04" db="EMBL/GenBank/DDBJ databases">
        <title>Paenibacillus algicola sp. nov., a novel marine bacterium producing alginate lyase.</title>
        <authorList>
            <person name="Huang H."/>
        </authorList>
    </citation>
    <scope>NUCLEOTIDE SEQUENCE [LARGE SCALE GENOMIC DNA]</scope>
    <source>
        <strain evidence="5 6">L7-75</strain>
    </source>
</reference>
<comment type="caution">
    <text evidence="5">The sequence shown here is derived from an EMBL/GenBank/DDBJ whole genome shotgun (WGS) entry which is preliminary data.</text>
</comment>
<keyword evidence="3" id="KW-1133">Transmembrane helix</keyword>
<keyword evidence="3" id="KW-0472">Membrane</keyword>
<dbReference type="RefSeq" id="WP_169503113.1">
    <property type="nucleotide sequence ID" value="NZ_JABBPN010000001.1"/>
</dbReference>
<dbReference type="Pfam" id="PF13490">
    <property type="entry name" value="zf-HC2"/>
    <property type="match status" value="1"/>
</dbReference>
<sequence>MEKASCAVIQDLLPLYVDQVVSEDTKKLVNQHLQTCRACQKEYEQMSQTMSVPVERDVKVFEKINQKWNRKKVLLVAGSVFLTALLCTAVFMYVFYFEKLIPYSEDLIVIEQQKDGKLISNYYGKSHAGIHMTHPIEVEINGEIKNITLMNYVQTIGNSPTSNFLQKDERIGPLTFQVPESKSVDAVYYGHFDVEKVMLTQEQTWKELLQEMTLIWEK</sequence>
<evidence type="ECO:0000256" key="2">
    <source>
        <dbReference type="ARBA" id="ARBA00024438"/>
    </source>
</evidence>
<feature type="transmembrane region" description="Helical" evidence="3">
    <location>
        <begin position="73"/>
        <end position="96"/>
    </location>
</feature>
<gene>
    <name evidence="5" type="ORF">HII30_01300</name>
</gene>
<evidence type="ECO:0000313" key="5">
    <source>
        <dbReference type="EMBL" id="NMO94421.1"/>
    </source>
</evidence>
<dbReference type="EMBL" id="JABBPN010000001">
    <property type="protein sequence ID" value="NMO94421.1"/>
    <property type="molecule type" value="Genomic_DNA"/>
</dbReference>
<dbReference type="AlphaFoldDB" id="A0A848M2E7"/>
<proteinExistence type="inferred from homology"/>
<evidence type="ECO:0000259" key="4">
    <source>
        <dbReference type="Pfam" id="PF13490"/>
    </source>
</evidence>
<comment type="similarity">
    <text evidence="1">Belongs to the zinc-associated anti-sigma factor (ZAS) superfamily. Anti-sigma-W factor family.</text>
</comment>
<keyword evidence="3" id="KW-0812">Transmembrane</keyword>
<accession>A0A848M2E7</accession>
<feature type="domain" description="Putative zinc-finger" evidence="4">
    <location>
        <begin position="6"/>
        <end position="40"/>
    </location>
</feature>